<accession>A0A3M6QBM8</accession>
<proteinExistence type="predicted"/>
<dbReference type="Proteomes" id="UP000267521">
    <property type="component" value="Unassembled WGS sequence"/>
</dbReference>
<name>A0A3M6QBM8_9BURK</name>
<dbReference type="GO" id="GO:0008757">
    <property type="term" value="F:S-adenosylmethionine-dependent methyltransferase activity"/>
    <property type="evidence" value="ECO:0007669"/>
    <property type="project" value="InterPro"/>
</dbReference>
<organism evidence="3 4">
    <name type="scientific">Allofranklinella schreckenbergeri</name>
    <dbReference type="NCBI Taxonomy" id="1076744"/>
    <lineage>
        <taxon>Bacteria</taxon>
        <taxon>Pseudomonadati</taxon>
        <taxon>Pseudomonadota</taxon>
        <taxon>Betaproteobacteria</taxon>
        <taxon>Burkholderiales</taxon>
        <taxon>Comamonadaceae</taxon>
        <taxon>Allofranklinella</taxon>
    </lineage>
</organism>
<evidence type="ECO:0000313" key="3">
    <source>
        <dbReference type="EMBL" id="RMX00011.1"/>
    </source>
</evidence>
<dbReference type="InterPro" id="IPR013216">
    <property type="entry name" value="Methyltransf_11"/>
</dbReference>
<sequence length="283" mass="31551">MPAPPPTFAQWLHDSAAGRYVSAWQQRHYDQAVQDLFGYYALHIGTPAIAALRSSRIQHAWHMQEGAEPAYATATPASAHAPRPTLIAAAEALPFAADQFDLIAMPHALEISHQPHAALREATRVLRPEGRLIVSGFNPARPLGLRPRLPRAQPGAQLGASIGYLRLRDWLHLMGYEVQACHFGCHLPRLQNAKWYERLGWIDRLSHDRLPLLGGVYFLVAVKKVHGCRLLETHWRRWRVPQSLPAITTPSASSSQCASEGGRVKRSPHHPPRGELQIIRKSA</sequence>
<dbReference type="AlphaFoldDB" id="A0A3M6QBM8"/>
<dbReference type="Pfam" id="PF08241">
    <property type="entry name" value="Methyltransf_11"/>
    <property type="match status" value="1"/>
</dbReference>
<evidence type="ECO:0000313" key="4">
    <source>
        <dbReference type="Proteomes" id="UP000267521"/>
    </source>
</evidence>
<dbReference type="InterPro" id="IPR029063">
    <property type="entry name" value="SAM-dependent_MTases_sf"/>
</dbReference>
<keyword evidence="3" id="KW-0808">Transferase</keyword>
<dbReference type="RefSeq" id="WP_122237512.1">
    <property type="nucleotide sequence ID" value="NZ_RDQM01000003.1"/>
</dbReference>
<feature type="compositionally biased region" description="Polar residues" evidence="1">
    <location>
        <begin position="246"/>
        <end position="258"/>
    </location>
</feature>
<reference evidence="3 4" key="1">
    <citation type="submission" date="2018-10" db="EMBL/GenBank/DDBJ databases">
        <title>Comamonadaceae CDC group NO-1 genome sequencing and assembly.</title>
        <authorList>
            <person name="Bernier A.-M."/>
            <person name="Bernard K."/>
        </authorList>
    </citation>
    <scope>NUCLEOTIDE SEQUENCE [LARGE SCALE GENOMIC DNA]</scope>
    <source>
        <strain evidence="3 4">NML970147</strain>
    </source>
</reference>
<dbReference type="Gene3D" id="3.40.50.150">
    <property type="entry name" value="Vaccinia Virus protein VP39"/>
    <property type="match status" value="1"/>
</dbReference>
<keyword evidence="3" id="KW-0489">Methyltransferase</keyword>
<comment type="caution">
    <text evidence="3">The sequence shown here is derived from an EMBL/GenBank/DDBJ whole genome shotgun (WGS) entry which is preliminary data.</text>
</comment>
<dbReference type="EMBL" id="RDQM01000003">
    <property type="protein sequence ID" value="RMX00011.1"/>
    <property type="molecule type" value="Genomic_DNA"/>
</dbReference>
<evidence type="ECO:0000256" key="1">
    <source>
        <dbReference type="SAM" id="MobiDB-lite"/>
    </source>
</evidence>
<dbReference type="GO" id="GO:0032259">
    <property type="term" value="P:methylation"/>
    <property type="evidence" value="ECO:0007669"/>
    <property type="project" value="UniProtKB-KW"/>
</dbReference>
<dbReference type="SUPFAM" id="SSF53335">
    <property type="entry name" value="S-adenosyl-L-methionine-dependent methyltransferases"/>
    <property type="match status" value="1"/>
</dbReference>
<feature type="domain" description="Methyltransferase type 11" evidence="2">
    <location>
        <begin position="77"/>
        <end position="134"/>
    </location>
</feature>
<gene>
    <name evidence="3" type="ORF">EBQ26_02715</name>
</gene>
<protein>
    <submittedName>
        <fullName evidence="3">Methyltransferase domain-containing protein</fullName>
    </submittedName>
</protein>
<evidence type="ECO:0000259" key="2">
    <source>
        <dbReference type="Pfam" id="PF08241"/>
    </source>
</evidence>
<feature type="region of interest" description="Disordered" evidence="1">
    <location>
        <begin position="246"/>
        <end position="283"/>
    </location>
</feature>